<keyword evidence="2" id="KW-1003">Cell membrane</keyword>
<dbReference type="InterPro" id="IPR017039">
    <property type="entry name" value="Virul_fac_BrkB"/>
</dbReference>
<dbReference type="NCBIfam" id="TIGR00765">
    <property type="entry name" value="yihY_not_rbn"/>
    <property type="match status" value="1"/>
</dbReference>
<feature type="transmembrane region" description="Helical" evidence="6">
    <location>
        <begin position="170"/>
        <end position="190"/>
    </location>
</feature>
<reference evidence="7 8" key="1">
    <citation type="journal article" date="2010" name="Stand. Genomic Sci.">
        <title>Complete genome sequence of Spirochaeta smaragdinae type strain (SEBR 4228).</title>
        <authorList>
            <person name="Mavromatis K."/>
            <person name="Yasawong M."/>
            <person name="Chertkov O."/>
            <person name="Lapidus A."/>
            <person name="Lucas S."/>
            <person name="Nolan M."/>
            <person name="Del Rio T.G."/>
            <person name="Tice H."/>
            <person name="Cheng J.F."/>
            <person name="Pitluck S."/>
            <person name="Liolios K."/>
            <person name="Ivanova N."/>
            <person name="Tapia R."/>
            <person name="Han C."/>
            <person name="Bruce D."/>
            <person name="Goodwin L."/>
            <person name="Pati A."/>
            <person name="Chen A."/>
            <person name="Palaniappan K."/>
            <person name="Land M."/>
            <person name="Hauser L."/>
            <person name="Chang Y.J."/>
            <person name="Jeffries C.D."/>
            <person name="Detter J.C."/>
            <person name="Rohde M."/>
            <person name="Brambilla E."/>
            <person name="Spring S."/>
            <person name="Goker M."/>
            <person name="Sikorski J."/>
            <person name="Woyke T."/>
            <person name="Bristow J."/>
            <person name="Eisen J.A."/>
            <person name="Markowitz V."/>
            <person name="Hugenholtz P."/>
            <person name="Klenk H.P."/>
            <person name="Kyrpides N.C."/>
        </authorList>
    </citation>
    <scope>NUCLEOTIDE SEQUENCE [LARGE SCALE GENOMIC DNA]</scope>
    <source>
        <strain evidence="8">DSM 11293 / JCM 15392 / SEBR 4228</strain>
    </source>
</reference>
<dbReference type="PANTHER" id="PTHR30213">
    <property type="entry name" value="INNER MEMBRANE PROTEIN YHJD"/>
    <property type="match status" value="1"/>
</dbReference>
<dbReference type="RefSeq" id="WP_013254861.1">
    <property type="nucleotide sequence ID" value="NC_014364.1"/>
</dbReference>
<feature type="transmembrane region" description="Helical" evidence="6">
    <location>
        <begin position="29"/>
        <end position="54"/>
    </location>
</feature>
<dbReference type="Proteomes" id="UP000002318">
    <property type="component" value="Chromosome"/>
</dbReference>
<evidence type="ECO:0000256" key="3">
    <source>
        <dbReference type="ARBA" id="ARBA00022692"/>
    </source>
</evidence>
<dbReference type="OrthoDB" id="9808671at2"/>
<proteinExistence type="predicted"/>
<dbReference type="eggNOG" id="COG1295">
    <property type="taxonomic scope" value="Bacteria"/>
</dbReference>
<evidence type="ECO:0000256" key="5">
    <source>
        <dbReference type="ARBA" id="ARBA00023136"/>
    </source>
</evidence>
<feature type="transmembrane region" description="Helical" evidence="6">
    <location>
        <begin position="93"/>
        <end position="114"/>
    </location>
</feature>
<evidence type="ECO:0000256" key="6">
    <source>
        <dbReference type="SAM" id="Phobius"/>
    </source>
</evidence>
<evidence type="ECO:0000313" key="8">
    <source>
        <dbReference type="Proteomes" id="UP000002318"/>
    </source>
</evidence>
<dbReference type="EMBL" id="CP002116">
    <property type="protein sequence ID" value="ADK81398.1"/>
    <property type="molecule type" value="Genomic_DNA"/>
</dbReference>
<dbReference type="AlphaFoldDB" id="E1R771"/>
<sequence>MNWKSIYRTIRTVIREFLKDSCTLRASGLAFSTLLALVPLSATVFGISTAFGAFSSTEAQIKNFLINQLLPTRQQEILSTIEVFVENANTLGIVGFMVFAVTSVSLLNGINVNFNAVWGSPIKKGILLFFTNYTSIIVFGTIFLGASFTLTNTATQIIKGVPELFWLLKIGLRIAPYLFTFLLFLIMIYVIPTGVVRKKSALVGALIGSILWEVAKYGFVKGTNYILRASIIYGSIATIPIFLFWLYLIWMIIFFSLEASYVHQHYSAEVSFLDGKMDNPAISVSLSLRIYFICAEAFLRGKSPIDTDELVLRFSLDQSTFYRAIEPLTRSSLIYEVQPHHLIFPGKDLSGVTLSSLIASLFSYDEEGATAGAVHPLVAQFIQSGSSSFNETSVLDYLNEHRDGESVR</sequence>
<organism evidence="7 8">
    <name type="scientific">Sediminispirochaeta smaragdinae (strain DSM 11293 / JCM 15392 / SEBR 4228)</name>
    <name type="common">Spirochaeta smaragdinae</name>
    <dbReference type="NCBI Taxonomy" id="573413"/>
    <lineage>
        <taxon>Bacteria</taxon>
        <taxon>Pseudomonadati</taxon>
        <taxon>Spirochaetota</taxon>
        <taxon>Spirochaetia</taxon>
        <taxon>Spirochaetales</taxon>
        <taxon>Spirochaetaceae</taxon>
        <taxon>Sediminispirochaeta</taxon>
    </lineage>
</organism>
<keyword evidence="4 6" id="KW-1133">Transmembrane helix</keyword>
<keyword evidence="5 6" id="KW-0472">Membrane</keyword>
<dbReference type="PANTHER" id="PTHR30213:SF0">
    <property type="entry name" value="UPF0761 MEMBRANE PROTEIN YIHY"/>
    <property type="match status" value="1"/>
</dbReference>
<evidence type="ECO:0000256" key="1">
    <source>
        <dbReference type="ARBA" id="ARBA00004651"/>
    </source>
</evidence>
<dbReference type="GO" id="GO:0005886">
    <property type="term" value="C:plasma membrane"/>
    <property type="evidence" value="ECO:0007669"/>
    <property type="project" value="UniProtKB-SubCell"/>
</dbReference>
<gene>
    <name evidence="7" type="ordered locus">Spirs_2283</name>
</gene>
<comment type="subcellular location">
    <subcellularLocation>
        <location evidence="1">Cell membrane</location>
        <topology evidence="1">Multi-pass membrane protein</topology>
    </subcellularLocation>
</comment>
<feature type="transmembrane region" description="Helical" evidence="6">
    <location>
        <begin position="231"/>
        <end position="257"/>
    </location>
</feature>
<evidence type="ECO:0000256" key="2">
    <source>
        <dbReference type="ARBA" id="ARBA00022475"/>
    </source>
</evidence>
<evidence type="ECO:0000313" key="7">
    <source>
        <dbReference type="EMBL" id="ADK81398.1"/>
    </source>
</evidence>
<protein>
    <submittedName>
        <fullName evidence="7">Ribonuclease BN</fullName>
    </submittedName>
</protein>
<dbReference type="KEGG" id="ssm:Spirs_2283"/>
<dbReference type="Pfam" id="PF03631">
    <property type="entry name" value="Virul_fac_BrkB"/>
    <property type="match status" value="1"/>
</dbReference>
<name>E1R771_SEDSS</name>
<keyword evidence="8" id="KW-1185">Reference proteome</keyword>
<evidence type="ECO:0000256" key="4">
    <source>
        <dbReference type="ARBA" id="ARBA00022989"/>
    </source>
</evidence>
<keyword evidence="3 6" id="KW-0812">Transmembrane</keyword>
<dbReference type="HOGENOM" id="CLU_032288_2_0_12"/>
<accession>E1R771</accession>
<feature type="transmembrane region" description="Helical" evidence="6">
    <location>
        <begin position="126"/>
        <end position="150"/>
    </location>
</feature>
<dbReference type="STRING" id="573413.Spirs_2283"/>